<dbReference type="PROSITE" id="PS51460">
    <property type="entry name" value="GAR"/>
    <property type="match status" value="1"/>
</dbReference>
<dbReference type="InterPro" id="IPR036534">
    <property type="entry name" value="GAR_dom_sf"/>
</dbReference>
<comment type="subcellular location">
    <subcellularLocation>
        <location evidence="1">Cytoplasm</location>
        <location evidence="1">Cytoskeleton</location>
    </subcellularLocation>
</comment>
<dbReference type="AlphaFoldDB" id="A0A078APW5"/>
<dbReference type="GO" id="GO:0008017">
    <property type="term" value="F:microtubule binding"/>
    <property type="evidence" value="ECO:0007669"/>
    <property type="project" value="InterPro"/>
</dbReference>
<proteinExistence type="predicted"/>
<dbReference type="OrthoDB" id="298720at2759"/>
<protein>
    <recommendedName>
        <fullName evidence="6">GAR domain-containing protein</fullName>
    </recommendedName>
</protein>
<feature type="domain" description="GAR" evidence="6">
    <location>
        <begin position="250"/>
        <end position="326"/>
    </location>
</feature>
<reference evidence="7 8" key="1">
    <citation type="submission" date="2014-06" db="EMBL/GenBank/DDBJ databases">
        <authorList>
            <person name="Swart Estienne"/>
        </authorList>
    </citation>
    <scope>NUCLEOTIDE SEQUENCE [LARGE SCALE GENOMIC DNA]</scope>
    <source>
        <strain evidence="7 8">130c</strain>
    </source>
</reference>
<dbReference type="Gene3D" id="3.30.920.20">
    <property type="entry name" value="Gas2-like domain"/>
    <property type="match status" value="1"/>
</dbReference>
<keyword evidence="8" id="KW-1185">Reference proteome</keyword>
<gene>
    <name evidence="7" type="primary">Contig1331.g49</name>
    <name evidence="7" type="ORF">STYLEM_12026</name>
</gene>
<dbReference type="Pfam" id="PF02187">
    <property type="entry name" value="GAS2"/>
    <property type="match status" value="1"/>
</dbReference>
<evidence type="ECO:0000256" key="1">
    <source>
        <dbReference type="ARBA" id="ARBA00004245"/>
    </source>
</evidence>
<dbReference type="InParanoid" id="A0A078APW5"/>
<keyword evidence="3" id="KW-0206">Cytoskeleton</keyword>
<sequence>MSNNDVSPAKSSNNRGRGSPTGKKAVNASQSALDQKELFFGLTEKEIEIESLKTIIVAQDEKIKVVDSLRDDLTIARDHLRESEAARVDLQELLRQNAERAREEAAKNLKFQETLILENQRLQAELDKTKGEKLELEKDLGQKNITIQMQTEKILQLNAEIESLRQELQRREDVDRQLKTANEIISKLNDQKLRLQKDLETASDYLLEQEAKTYKANKTSLELLRQLKDAEIEIETLKNYIIELKQRIAVYIPIKDDAVDKKLAEFINNYPERSKLKIMFMRESEGVYQFGTKRVYVRVDKDKINIRVGGGYLSIDEFLDQYTPQELDKMERKDPLKKFSEKVAVQKTLTGKELRESSPIRSPERR</sequence>
<feature type="compositionally biased region" description="Polar residues" evidence="5">
    <location>
        <begin position="1"/>
        <end position="16"/>
    </location>
</feature>
<evidence type="ECO:0000256" key="5">
    <source>
        <dbReference type="SAM" id="MobiDB-lite"/>
    </source>
</evidence>
<keyword evidence="4" id="KW-0175">Coiled coil</keyword>
<evidence type="ECO:0000259" key="6">
    <source>
        <dbReference type="PROSITE" id="PS51460"/>
    </source>
</evidence>
<feature type="region of interest" description="Disordered" evidence="5">
    <location>
        <begin position="1"/>
        <end position="29"/>
    </location>
</feature>
<dbReference type="InterPro" id="IPR003108">
    <property type="entry name" value="GAR_dom"/>
</dbReference>
<evidence type="ECO:0000313" key="7">
    <source>
        <dbReference type="EMBL" id="CDW82988.1"/>
    </source>
</evidence>
<evidence type="ECO:0000256" key="4">
    <source>
        <dbReference type="SAM" id="Coils"/>
    </source>
</evidence>
<organism evidence="7 8">
    <name type="scientific">Stylonychia lemnae</name>
    <name type="common">Ciliate</name>
    <dbReference type="NCBI Taxonomy" id="5949"/>
    <lineage>
        <taxon>Eukaryota</taxon>
        <taxon>Sar</taxon>
        <taxon>Alveolata</taxon>
        <taxon>Ciliophora</taxon>
        <taxon>Intramacronucleata</taxon>
        <taxon>Spirotrichea</taxon>
        <taxon>Stichotrichia</taxon>
        <taxon>Sporadotrichida</taxon>
        <taxon>Oxytrichidae</taxon>
        <taxon>Stylonychinae</taxon>
        <taxon>Stylonychia</taxon>
    </lineage>
</organism>
<accession>A0A078APW5</accession>
<evidence type="ECO:0000256" key="2">
    <source>
        <dbReference type="ARBA" id="ARBA00022490"/>
    </source>
</evidence>
<dbReference type="EMBL" id="CCKQ01011425">
    <property type="protein sequence ID" value="CDW82988.1"/>
    <property type="molecule type" value="Genomic_DNA"/>
</dbReference>
<name>A0A078APW5_STYLE</name>
<dbReference type="Proteomes" id="UP000039865">
    <property type="component" value="Unassembled WGS sequence"/>
</dbReference>
<keyword evidence="2" id="KW-0963">Cytoplasm</keyword>
<dbReference type="GO" id="GO:0005856">
    <property type="term" value="C:cytoskeleton"/>
    <property type="evidence" value="ECO:0007669"/>
    <property type="project" value="UniProtKB-SubCell"/>
</dbReference>
<evidence type="ECO:0000256" key="3">
    <source>
        <dbReference type="ARBA" id="ARBA00023212"/>
    </source>
</evidence>
<dbReference type="SUPFAM" id="SSF143575">
    <property type="entry name" value="GAS2 domain-like"/>
    <property type="match status" value="1"/>
</dbReference>
<evidence type="ECO:0000313" key="8">
    <source>
        <dbReference type="Proteomes" id="UP000039865"/>
    </source>
</evidence>
<feature type="coiled-coil region" evidence="4">
    <location>
        <begin position="76"/>
        <end position="247"/>
    </location>
</feature>